<dbReference type="Proteomes" id="UP000477951">
    <property type="component" value="Unassembled WGS sequence"/>
</dbReference>
<feature type="domain" description="MbtH-like" evidence="1">
    <location>
        <begin position="3"/>
        <end position="53"/>
    </location>
</feature>
<evidence type="ECO:0000313" key="2">
    <source>
        <dbReference type="EMBL" id="MUZ75256.1"/>
    </source>
</evidence>
<dbReference type="RefSeq" id="WP_156616002.1">
    <property type="nucleotide sequence ID" value="NZ_WPHR01000026.1"/>
</dbReference>
<protein>
    <submittedName>
        <fullName evidence="2">MbtH family NRPS accessory protein</fullName>
    </submittedName>
</protein>
<organism evidence="2 3">
    <name type="scientific">Agrobacterium vitis</name>
    <name type="common">Rhizobium vitis</name>
    <dbReference type="NCBI Taxonomy" id="373"/>
    <lineage>
        <taxon>Bacteria</taxon>
        <taxon>Pseudomonadati</taxon>
        <taxon>Pseudomonadota</taxon>
        <taxon>Alphaproteobacteria</taxon>
        <taxon>Hyphomicrobiales</taxon>
        <taxon>Rhizobiaceae</taxon>
        <taxon>Rhizobium/Agrobacterium group</taxon>
        <taxon>Agrobacterium</taxon>
    </lineage>
</organism>
<dbReference type="SMART" id="SM00923">
    <property type="entry name" value="MbtH"/>
    <property type="match status" value="1"/>
</dbReference>
<dbReference type="GO" id="GO:0005829">
    <property type="term" value="C:cytosol"/>
    <property type="evidence" value="ECO:0007669"/>
    <property type="project" value="TreeGrafter"/>
</dbReference>
<evidence type="ECO:0000259" key="1">
    <source>
        <dbReference type="SMART" id="SM00923"/>
    </source>
</evidence>
<accession>A0A6L6VI33</accession>
<dbReference type="EMBL" id="WPHR01000026">
    <property type="protein sequence ID" value="MUZ75256.1"/>
    <property type="molecule type" value="Genomic_DNA"/>
</dbReference>
<name>A0A6L6VI33_AGRVI</name>
<dbReference type="Gene3D" id="3.90.820.10">
    <property type="entry name" value="Structural Genomics, Unknown Function 30-nov-00 1gh9 Mol_id"/>
    <property type="match status" value="1"/>
</dbReference>
<dbReference type="InterPro" id="IPR037407">
    <property type="entry name" value="MLP_fam"/>
</dbReference>
<proteinExistence type="predicted"/>
<dbReference type="PANTHER" id="PTHR38444:SF1">
    <property type="entry name" value="ENTEROBACTIN BIOSYNTHESIS PROTEIN YBDZ"/>
    <property type="match status" value="1"/>
</dbReference>
<sequence>MKNPFEDDTHEFVALVNDQGQHSLWPAHFSIPAGWELAFGPESRALCIDYVNTTWTELRPTKIERAQSADAAIEATIDVLGSEVLQH</sequence>
<dbReference type="GO" id="GO:0019290">
    <property type="term" value="P:siderophore biosynthetic process"/>
    <property type="evidence" value="ECO:0007669"/>
    <property type="project" value="TreeGrafter"/>
</dbReference>
<reference evidence="2 3" key="1">
    <citation type="submission" date="2019-12" db="EMBL/GenBank/DDBJ databases">
        <title>Whole-genome sequencing of Allorhizobium vitis.</title>
        <authorList>
            <person name="Gan H.M."/>
            <person name="Szegedi E."/>
            <person name="Burr T."/>
            <person name="Savka M.A."/>
        </authorList>
    </citation>
    <scope>NUCLEOTIDE SEQUENCE [LARGE SCALE GENOMIC DNA]</scope>
    <source>
        <strain evidence="2 3">CG516</strain>
    </source>
</reference>
<dbReference type="InterPro" id="IPR038020">
    <property type="entry name" value="MbtH-like_sf"/>
</dbReference>
<gene>
    <name evidence="2" type="ORF">GOZ90_21435</name>
</gene>
<dbReference type="Pfam" id="PF03621">
    <property type="entry name" value="MbtH"/>
    <property type="match status" value="1"/>
</dbReference>
<dbReference type="PANTHER" id="PTHR38444">
    <property type="entry name" value="ENTEROBACTIN BIOSYNTHESIS PROTEIN YBDZ"/>
    <property type="match status" value="1"/>
</dbReference>
<dbReference type="AlphaFoldDB" id="A0A6L6VI33"/>
<dbReference type="InterPro" id="IPR005153">
    <property type="entry name" value="MbtH-like_dom"/>
</dbReference>
<dbReference type="SUPFAM" id="SSF160582">
    <property type="entry name" value="MbtH-like"/>
    <property type="match status" value="1"/>
</dbReference>
<evidence type="ECO:0000313" key="3">
    <source>
        <dbReference type="Proteomes" id="UP000477951"/>
    </source>
</evidence>
<comment type="caution">
    <text evidence="2">The sequence shown here is derived from an EMBL/GenBank/DDBJ whole genome shotgun (WGS) entry which is preliminary data.</text>
</comment>